<comment type="caution">
    <text evidence="2">The sequence shown here is derived from an EMBL/GenBank/DDBJ whole genome shotgun (WGS) entry which is preliminary data.</text>
</comment>
<evidence type="ECO:0008006" key="4">
    <source>
        <dbReference type="Google" id="ProtNLM"/>
    </source>
</evidence>
<protein>
    <recommendedName>
        <fullName evidence="4">Pilus assembly protein TadE</fullName>
    </recommendedName>
</protein>
<gene>
    <name evidence="2" type="ORF">CG50_06530</name>
</gene>
<organism evidence="2 3">
    <name type="scientific">Paenirhodobacter enshiensis</name>
    <dbReference type="NCBI Taxonomy" id="1105367"/>
    <lineage>
        <taxon>Bacteria</taxon>
        <taxon>Pseudomonadati</taxon>
        <taxon>Pseudomonadota</taxon>
        <taxon>Alphaproteobacteria</taxon>
        <taxon>Rhodobacterales</taxon>
        <taxon>Rhodobacter group</taxon>
        <taxon>Paenirhodobacter</taxon>
    </lineage>
</organism>
<dbReference type="EMBL" id="JFZB01000002">
    <property type="protein sequence ID" value="KFI30118.1"/>
    <property type="molecule type" value="Genomic_DNA"/>
</dbReference>
<keyword evidence="3" id="KW-1185">Reference proteome</keyword>
<proteinExistence type="predicted"/>
<dbReference type="STRING" id="1105367.CG50_06530"/>
<keyword evidence="1" id="KW-0812">Transmembrane</keyword>
<sequence length="179" mass="19807">MLLRRLRLAARAEDGAVTIPTVIWLPIFFLILFFGLEMMFISFRQVLLDHAVDVTTRELRLGTATLETHDELKAAVCTAMHFVPDCEANMAVEVFPVDTDTWSLTNTNGILCTDSTSTEVLTPEINRGGSNQMVVLRACLKMPPLTTIDPLSRAMMTDASGRFALTSVTVFVNEPRATN</sequence>
<evidence type="ECO:0000256" key="1">
    <source>
        <dbReference type="SAM" id="Phobius"/>
    </source>
</evidence>
<keyword evidence="1" id="KW-0472">Membrane</keyword>
<evidence type="ECO:0000313" key="2">
    <source>
        <dbReference type="EMBL" id="KFI30118.1"/>
    </source>
</evidence>
<accession>A0A086Y768</accession>
<dbReference type="Proteomes" id="UP000028824">
    <property type="component" value="Unassembled WGS sequence"/>
</dbReference>
<dbReference type="RefSeq" id="WP_036634468.1">
    <property type="nucleotide sequence ID" value="NZ_JFZB01000002.1"/>
</dbReference>
<name>A0A086Y768_9RHOB</name>
<dbReference type="eggNOG" id="COG4961">
    <property type="taxonomic scope" value="Bacteria"/>
</dbReference>
<keyword evidence="1" id="KW-1133">Transmembrane helix</keyword>
<evidence type="ECO:0000313" key="3">
    <source>
        <dbReference type="Proteomes" id="UP000028824"/>
    </source>
</evidence>
<dbReference type="AlphaFoldDB" id="A0A086Y768"/>
<feature type="transmembrane region" description="Helical" evidence="1">
    <location>
        <begin position="21"/>
        <end position="43"/>
    </location>
</feature>
<reference evidence="2 3" key="1">
    <citation type="submission" date="2014-03" db="EMBL/GenBank/DDBJ databases">
        <title>Genome of Paenirhodobacter enshiensis DW2-9.</title>
        <authorList>
            <person name="Wang D."/>
            <person name="Wang G."/>
        </authorList>
    </citation>
    <scope>NUCLEOTIDE SEQUENCE [LARGE SCALE GENOMIC DNA]</scope>
    <source>
        <strain evidence="2 3">DW2-9</strain>
    </source>
</reference>
<dbReference type="OrthoDB" id="7907064at2"/>